<feature type="transmembrane region" description="Helical" evidence="6">
    <location>
        <begin position="174"/>
        <end position="198"/>
    </location>
</feature>
<evidence type="ECO:0000313" key="7">
    <source>
        <dbReference type="EMBL" id="KAJ8922167.1"/>
    </source>
</evidence>
<dbReference type="EMBL" id="JANEYG010000007">
    <property type="protein sequence ID" value="KAJ8922167.1"/>
    <property type="molecule type" value="Genomic_DNA"/>
</dbReference>
<gene>
    <name evidence="7" type="ORF">NQ315_004102</name>
</gene>
<organism evidence="7 8">
    <name type="scientific">Exocentrus adspersus</name>
    <dbReference type="NCBI Taxonomy" id="1586481"/>
    <lineage>
        <taxon>Eukaryota</taxon>
        <taxon>Metazoa</taxon>
        <taxon>Ecdysozoa</taxon>
        <taxon>Arthropoda</taxon>
        <taxon>Hexapoda</taxon>
        <taxon>Insecta</taxon>
        <taxon>Pterygota</taxon>
        <taxon>Neoptera</taxon>
        <taxon>Endopterygota</taxon>
        <taxon>Coleoptera</taxon>
        <taxon>Polyphaga</taxon>
        <taxon>Cucujiformia</taxon>
        <taxon>Chrysomeloidea</taxon>
        <taxon>Cerambycidae</taxon>
        <taxon>Lamiinae</taxon>
        <taxon>Acanthocinini</taxon>
        <taxon>Exocentrus</taxon>
    </lineage>
</organism>
<dbReference type="AlphaFoldDB" id="A0AAV8W768"/>
<evidence type="ECO:0000313" key="8">
    <source>
        <dbReference type="Proteomes" id="UP001159042"/>
    </source>
</evidence>
<evidence type="ECO:0000256" key="2">
    <source>
        <dbReference type="ARBA" id="ARBA00006293"/>
    </source>
</evidence>
<dbReference type="GO" id="GO:0000139">
    <property type="term" value="C:Golgi membrane"/>
    <property type="evidence" value="ECO:0007669"/>
    <property type="project" value="TreeGrafter"/>
</dbReference>
<evidence type="ECO:0000256" key="4">
    <source>
        <dbReference type="ARBA" id="ARBA00022989"/>
    </source>
</evidence>
<evidence type="ECO:0000256" key="3">
    <source>
        <dbReference type="ARBA" id="ARBA00022692"/>
    </source>
</evidence>
<feature type="transmembrane region" description="Helical" evidence="6">
    <location>
        <begin position="75"/>
        <end position="98"/>
    </location>
</feature>
<keyword evidence="8" id="KW-1185">Reference proteome</keyword>
<dbReference type="PANTHER" id="PTHR12841">
    <property type="entry name" value="PROTEIN UNC-50 HOMOLOG"/>
    <property type="match status" value="1"/>
</dbReference>
<proteinExistence type="inferred from homology"/>
<sequence>MSYSDMRYSVSQCSISTAYSKCVRYTRRIFKYDQMDFQFALWQMLYLFVSPQKLMKMFQTRKYTKSQYARDDPAFLVLFSGVLCLSSIGVSFVLNLSFVQFIKFLFFVVFIDAIGVGLVLATVLWYLTNTFLKPQNHLQDIEWGFSLDMHFNAFFPPLILLHVIHWLINHNTYLSVFFGNAFWLCAAFYYAYISFLGYNSLQILKHTKVFLAPIPWFILLYLISSLIRWNVSDALMTFYKYRVL</sequence>
<feature type="transmembrane region" description="Helical" evidence="6">
    <location>
        <begin position="104"/>
        <end position="128"/>
    </location>
</feature>
<evidence type="ECO:0000256" key="6">
    <source>
        <dbReference type="SAM" id="Phobius"/>
    </source>
</evidence>
<feature type="transmembrane region" description="Helical" evidence="6">
    <location>
        <begin position="149"/>
        <end position="168"/>
    </location>
</feature>
<evidence type="ECO:0000256" key="1">
    <source>
        <dbReference type="ARBA" id="ARBA00004141"/>
    </source>
</evidence>
<comment type="caution">
    <text evidence="7">The sequence shown here is derived from an EMBL/GenBank/DDBJ whole genome shotgun (WGS) entry which is preliminary data.</text>
</comment>
<evidence type="ECO:0000256" key="5">
    <source>
        <dbReference type="ARBA" id="ARBA00023136"/>
    </source>
</evidence>
<keyword evidence="5 6" id="KW-0472">Membrane</keyword>
<dbReference type="Proteomes" id="UP001159042">
    <property type="component" value="Unassembled WGS sequence"/>
</dbReference>
<keyword evidence="4 6" id="KW-1133">Transmembrane helix</keyword>
<dbReference type="Pfam" id="PF05216">
    <property type="entry name" value="UNC-50"/>
    <property type="match status" value="1"/>
</dbReference>
<accession>A0AAV8W768</accession>
<protein>
    <recommendedName>
        <fullName evidence="9">Unc-50-like protein</fullName>
    </recommendedName>
</protein>
<keyword evidence="3 6" id="KW-0812">Transmembrane</keyword>
<comment type="similarity">
    <text evidence="2">Belongs to the unc-50 family.</text>
</comment>
<reference evidence="7 8" key="1">
    <citation type="journal article" date="2023" name="Insect Mol. Biol.">
        <title>Genome sequencing provides insights into the evolution of gene families encoding plant cell wall-degrading enzymes in longhorned beetles.</title>
        <authorList>
            <person name="Shin N.R."/>
            <person name="Okamura Y."/>
            <person name="Kirsch R."/>
            <person name="Pauchet Y."/>
        </authorList>
    </citation>
    <scope>NUCLEOTIDE SEQUENCE [LARGE SCALE GENOMIC DNA]</scope>
    <source>
        <strain evidence="7">EAD_L_NR</strain>
    </source>
</reference>
<comment type="subcellular location">
    <subcellularLocation>
        <location evidence="1">Membrane</location>
        <topology evidence="1">Multi-pass membrane protein</topology>
    </subcellularLocation>
</comment>
<feature type="transmembrane region" description="Helical" evidence="6">
    <location>
        <begin position="210"/>
        <end position="231"/>
    </location>
</feature>
<name>A0AAV8W768_9CUCU</name>
<evidence type="ECO:0008006" key="9">
    <source>
        <dbReference type="Google" id="ProtNLM"/>
    </source>
</evidence>
<dbReference type="InterPro" id="IPR007881">
    <property type="entry name" value="UNC-50"/>
</dbReference>
<dbReference type="PANTHER" id="PTHR12841:SF6">
    <property type="entry name" value="PROTEIN UNC-50 HOMOLOG"/>
    <property type="match status" value="1"/>
</dbReference>